<reference evidence="2" key="2">
    <citation type="submission" date="2015-08" db="UniProtKB">
        <authorList>
            <consortium name="WormBaseParasite"/>
        </authorList>
    </citation>
    <scope>IDENTIFICATION</scope>
</reference>
<name>A0A0K0FIM6_STRVS</name>
<proteinExistence type="predicted"/>
<evidence type="ECO:0000313" key="1">
    <source>
        <dbReference type="Proteomes" id="UP000035680"/>
    </source>
</evidence>
<evidence type="ECO:0000313" key="2">
    <source>
        <dbReference type="WBParaSite" id="SVE_0874600.1"/>
    </source>
</evidence>
<dbReference type="WBParaSite" id="SVE_0874600.1">
    <property type="protein sequence ID" value="SVE_0874600.1"/>
    <property type="gene ID" value="SVE_0874600"/>
</dbReference>
<accession>A0A0K0FIM6</accession>
<organism evidence="1 2">
    <name type="scientific">Strongyloides venezuelensis</name>
    <name type="common">Threadworm</name>
    <dbReference type="NCBI Taxonomy" id="75913"/>
    <lineage>
        <taxon>Eukaryota</taxon>
        <taxon>Metazoa</taxon>
        <taxon>Ecdysozoa</taxon>
        <taxon>Nematoda</taxon>
        <taxon>Chromadorea</taxon>
        <taxon>Rhabditida</taxon>
        <taxon>Tylenchina</taxon>
        <taxon>Panagrolaimomorpha</taxon>
        <taxon>Strongyloidoidea</taxon>
        <taxon>Strongyloididae</taxon>
        <taxon>Strongyloides</taxon>
    </lineage>
</organism>
<dbReference type="AlphaFoldDB" id="A0A0K0FIM6"/>
<protein>
    <submittedName>
        <fullName evidence="2">Ovule protein</fullName>
    </submittedName>
</protein>
<sequence>MNENVVLLIDSTILLPTVVLPLNISSINGSYADTCIGIRVKKGGVTMRNHGENEKSLESYLHLLALKM</sequence>
<reference evidence="1" key="1">
    <citation type="submission" date="2014-07" db="EMBL/GenBank/DDBJ databases">
        <authorList>
            <person name="Martin A.A"/>
            <person name="De Silva N."/>
        </authorList>
    </citation>
    <scope>NUCLEOTIDE SEQUENCE</scope>
</reference>
<keyword evidence="1" id="KW-1185">Reference proteome</keyword>
<dbReference type="Proteomes" id="UP000035680">
    <property type="component" value="Unassembled WGS sequence"/>
</dbReference>